<gene>
    <name evidence="3" type="ORF">GX51_05979</name>
</gene>
<dbReference type="Pfam" id="PF01250">
    <property type="entry name" value="Ribosomal_S6"/>
    <property type="match status" value="1"/>
</dbReference>
<dbReference type="GO" id="GO:0070181">
    <property type="term" value="F:small ribosomal subunit rRNA binding"/>
    <property type="evidence" value="ECO:0007669"/>
    <property type="project" value="TreeGrafter"/>
</dbReference>
<dbReference type="EMBL" id="PDNC01000091">
    <property type="protein sequence ID" value="PGH00082.1"/>
    <property type="molecule type" value="Genomic_DNA"/>
</dbReference>
<sequence length="180" mass="20412">MLYELIAVVRPGSVQEVREPTQCRSLHIQHPVPENNTPPPPEPEPEISLPRYKKPSTNQPPRPTHRIARITGLQILYSGGVIRGLTNWGPFRLPGPITKHQTKYSTGHHFIMRFDSSSAVQQSVRRTLGLDPRMIRFSVVKLGQKLEEIKDVSGSVEWNQTRQLIGDDLGVRVPFSSLRR</sequence>
<evidence type="ECO:0000313" key="4">
    <source>
        <dbReference type="Proteomes" id="UP000224080"/>
    </source>
</evidence>
<comment type="similarity">
    <text evidence="1">Belongs to the bacterial ribosomal protein bS6 family.</text>
</comment>
<evidence type="ECO:0000256" key="2">
    <source>
        <dbReference type="SAM" id="MobiDB-lite"/>
    </source>
</evidence>
<dbReference type="AlphaFoldDB" id="A0A2B7WUA9"/>
<dbReference type="PANTHER" id="PTHR21011">
    <property type="entry name" value="MITOCHONDRIAL 28S RIBOSOMAL PROTEIN S6"/>
    <property type="match status" value="1"/>
</dbReference>
<protein>
    <submittedName>
        <fullName evidence="3">Ribosomal protein S6</fullName>
    </submittedName>
</protein>
<keyword evidence="3" id="KW-0689">Ribosomal protein</keyword>
<comment type="caution">
    <text evidence="3">The sequence shown here is derived from an EMBL/GenBank/DDBJ whole genome shotgun (WGS) entry which is preliminary data.</text>
</comment>
<dbReference type="Proteomes" id="UP000224080">
    <property type="component" value="Unassembled WGS sequence"/>
</dbReference>
<evidence type="ECO:0000256" key="1">
    <source>
        <dbReference type="ARBA" id="ARBA00009512"/>
    </source>
</evidence>
<keyword evidence="3" id="KW-0687">Ribonucleoprotein</keyword>
<dbReference type="InterPro" id="IPR035980">
    <property type="entry name" value="Ribosomal_bS6_sf"/>
</dbReference>
<name>A0A2B7WUA9_9EURO</name>
<feature type="region of interest" description="Disordered" evidence="2">
    <location>
        <begin position="24"/>
        <end position="64"/>
    </location>
</feature>
<keyword evidence="4" id="KW-1185">Reference proteome</keyword>
<dbReference type="Gene3D" id="3.30.70.60">
    <property type="match status" value="1"/>
</dbReference>
<dbReference type="GO" id="GO:0006412">
    <property type="term" value="P:translation"/>
    <property type="evidence" value="ECO:0007669"/>
    <property type="project" value="InterPro"/>
</dbReference>
<dbReference type="CDD" id="cd15465">
    <property type="entry name" value="bS6_mito"/>
    <property type="match status" value="1"/>
</dbReference>
<accession>A0A2B7WUA9</accession>
<proteinExistence type="inferred from homology"/>
<dbReference type="OrthoDB" id="10259681at2759"/>
<dbReference type="GO" id="GO:0005763">
    <property type="term" value="C:mitochondrial small ribosomal subunit"/>
    <property type="evidence" value="ECO:0007669"/>
    <property type="project" value="TreeGrafter"/>
</dbReference>
<reference evidence="3 4" key="1">
    <citation type="submission" date="2017-10" db="EMBL/GenBank/DDBJ databases">
        <title>Comparative genomics in systemic dimorphic fungi from Ajellomycetaceae.</title>
        <authorList>
            <person name="Munoz J.F."/>
            <person name="Mcewen J.G."/>
            <person name="Clay O.K."/>
            <person name="Cuomo C.A."/>
        </authorList>
    </citation>
    <scope>NUCLEOTIDE SEQUENCE [LARGE SCALE GENOMIC DNA]</scope>
    <source>
        <strain evidence="3 4">UAMH130</strain>
    </source>
</reference>
<dbReference type="InterPro" id="IPR014717">
    <property type="entry name" value="Transl_elong_EF1B/ribsomal_bS6"/>
</dbReference>
<organism evidence="3 4">
    <name type="scientific">Blastomyces parvus</name>
    <dbReference type="NCBI Taxonomy" id="2060905"/>
    <lineage>
        <taxon>Eukaryota</taxon>
        <taxon>Fungi</taxon>
        <taxon>Dikarya</taxon>
        <taxon>Ascomycota</taxon>
        <taxon>Pezizomycotina</taxon>
        <taxon>Eurotiomycetes</taxon>
        <taxon>Eurotiomycetidae</taxon>
        <taxon>Onygenales</taxon>
        <taxon>Ajellomycetaceae</taxon>
        <taxon>Blastomyces</taxon>
    </lineage>
</organism>
<dbReference type="STRING" id="2060905.A0A2B7WUA9"/>
<dbReference type="InterPro" id="IPR000529">
    <property type="entry name" value="Ribosomal_bS6"/>
</dbReference>
<evidence type="ECO:0000313" key="3">
    <source>
        <dbReference type="EMBL" id="PGH00082.1"/>
    </source>
</evidence>
<dbReference type="SUPFAM" id="SSF54995">
    <property type="entry name" value="Ribosomal protein S6"/>
    <property type="match status" value="1"/>
</dbReference>
<dbReference type="PANTHER" id="PTHR21011:SF1">
    <property type="entry name" value="SMALL RIBOSOMAL SUBUNIT PROTEIN BS6M"/>
    <property type="match status" value="1"/>
</dbReference>
<dbReference type="GO" id="GO:0003735">
    <property type="term" value="F:structural constituent of ribosome"/>
    <property type="evidence" value="ECO:0007669"/>
    <property type="project" value="InterPro"/>
</dbReference>